<keyword evidence="1" id="KW-0812">Transmembrane</keyword>
<keyword evidence="3" id="KW-1185">Reference proteome</keyword>
<keyword evidence="1" id="KW-0472">Membrane</keyword>
<name>A0ABU8QMV8_9PSED</name>
<proteinExistence type="predicted"/>
<evidence type="ECO:0000256" key="1">
    <source>
        <dbReference type="SAM" id="Phobius"/>
    </source>
</evidence>
<organism evidence="2 3">
    <name type="scientific">Pseudomonas farsensis</name>
    <dbReference type="NCBI Taxonomy" id="2745492"/>
    <lineage>
        <taxon>Bacteria</taxon>
        <taxon>Pseudomonadati</taxon>
        <taxon>Pseudomonadota</taxon>
        <taxon>Gammaproteobacteria</taxon>
        <taxon>Pseudomonadales</taxon>
        <taxon>Pseudomonadaceae</taxon>
        <taxon>Pseudomonas</taxon>
    </lineage>
</organism>
<reference evidence="2 3" key="1">
    <citation type="submission" date="2024-02" db="EMBL/GenBank/DDBJ databases">
        <title>Identification of pathogenicity and growth-promoting function of Pseudomonas putida variant.</title>
        <authorList>
            <person name="Sun J."/>
        </authorList>
    </citation>
    <scope>NUCLEOTIDE SEQUENCE [LARGE SCALE GENOMIC DNA]</scope>
    <source>
        <strain evidence="2 3">A03</strain>
    </source>
</reference>
<sequence length="260" mass="29277">MSTQQIASLPDTTLTATPAPLTEALNLLQQAQVRLDERVRTISRVFLAVISVFCAYLLIKWVWAGHYIGGPILAGIIWFLLGLLYGPVSLLWRPQQWAVDKAWKHADEVRREAGKAFMESQALGAYRWITRNGRMLGVYPDSGMLYLLADHSGERHALMDATRVVKQVRVDEQAQTNVTSNTTTTHSSRHVYGFTNNWGMIGGGKSRSKTTTTSTTVRSFTLQVQLQCEGQHPFWVEMPFGADWQEAQNWKLLIEQAVGR</sequence>
<dbReference type="EMBL" id="JBBHLC010000003">
    <property type="protein sequence ID" value="MEJ5861994.1"/>
    <property type="molecule type" value="Genomic_DNA"/>
</dbReference>
<dbReference type="RefSeq" id="WP_339598097.1">
    <property type="nucleotide sequence ID" value="NZ_JBBHLC010000003.1"/>
</dbReference>
<comment type="caution">
    <text evidence="2">The sequence shown here is derived from an EMBL/GenBank/DDBJ whole genome shotgun (WGS) entry which is preliminary data.</text>
</comment>
<accession>A0ABU8QMV8</accession>
<evidence type="ECO:0000313" key="2">
    <source>
        <dbReference type="EMBL" id="MEJ5861994.1"/>
    </source>
</evidence>
<protein>
    <submittedName>
        <fullName evidence="2">Uncharacterized protein</fullName>
    </submittedName>
</protein>
<gene>
    <name evidence="2" type="ORF">V7S98_02015</name>
</gene>
<feature type="transmembrane region" description="Helical" evidence="1">
    <location>
        <begin position="70"/>
        <end position="92"/>
    </location>
</feature>
<dbReference type="Proteomes" id="UP001380290">
    <property type="component" value="Unassembled WGS sequence"/>
</dbReference>
<keyword evidence="1" id="KW-1133">Transmembrane helix</keyword>
<evidence type="ECO:0000313" key="3">
    <source>
        <dbReference type="Proteomes" id="UP001380290"/>
    </source>
</evidence>
<feature type="transmembrane region" description="Helical" evidence="1">
    <location>
        <begin position="45"/>
        <end position="64"/>
    </location>
</feature>